<proteinExistence type="predicted"/>
<dbReference type="EMBL" id="JBFBVU010000039">
    <property type="protein sequence ID" value="MEV8468743.1"/>
    <property type="molecule type" value="Genomic_DNA"/>
</dbReference>
<dbReference type="Pfam" id="PF00392">
    <property type="entry name" value="GntR"/>
    <property type="match status" value="2"/>
</dbReference>
<keyword evidence="6" id="KW-1185">Reference proteome</keyword>
<evidence type="ECO:0000259" key="4">
    <source>
        <dbReference type="PROSITE" id="PS50949"/>
    </source>
</evidence>
<dbReference type="SUPFAM" id="SSF46785">
    <property type="entry name" value="Winged helix' DNA-binding domain"/>
    <property type="match status" value="2"/>
</dbReference>
<name>A0ABV3LB70_9RHOB</name>
<dbReference type="RefSeq" id="WP_366194703.1">
    <property type="nucleotide sequence ID" value="NZ_JBFBVU010000039.1"/>
</dbReference>
<evidence type="ECO:0000313" key="6">
    <source>
        <dbReference type="Proteomes" id="UP001553161"/>
    </source>
</evidence>
<dbReference type="Gene3D" id="1.20.120.530">
    <property type="entry name" value="GntR ligand-binding domain-like"/>
    <property type="match status" value="1"/>
</dbReference>
<dbReference type="InterPro" id="IPR008920">
    <property type="entry name" value="TF_FadR/GntR_C"/>
</dbReference>
<dbReference type="Gene3D" id="1.10.10.10">
    <property type="entry name" value="Winged helix-like DNA-binding domain superfamily/Winged helix DNA-binding domain"/>
    <property type="match status" value="2"/>
</dbReference>
<dbReference type="InterPro" id="IPR011711">
    <property type="entry name" value="GntR_C"/>
</dbReference>
<protein>
    <submittedName>
        <fullName evidence="5">GntR family transcriptional regulator</fullName>
    </submittedName>
</protein>
<gene>
    <name evidence="5" type="ORF">AB0T83_18440</name>
</gene>
<dbReference type="SMART" id="SM00345">
    <property type="entry name" value="HTH_GNTR"/>
    <property type="match status" value="2"/>
</dbReference>
<dbReference type="Pfam" id="PF07729">
    <property type="entry name" value="FCD"/>
    <property type="match status" value="1"/>
</dbReference>
<evidence type="ECO:0000256" key="2">
    <source>
        <dbReference type="ARBA" id="ARBA00023125"/>
    </source>
</evidence>
<evidence type="ECO:0000256" key="1">
    <source>
        <dbReference type="ARBA" id="ARBA00023015"/>
    </source>
</evidence>
<keyword evidence="3" id="KW-0804">Transcription</keyword>
<dbReference type="InterPro" id="IPR036390">
    <property type="entry name" value="WH_DNA-bd_sf"/>
</dbReference>
<sequence>MAEPLYIRVLHALVSAMAAGDLLPGDRLMENRIANQFGVSRAPSRQALGELETLGLVTHAEPPARGYVVADGAAQYAAQIAIPKSEPFNTQITPSWQLIYSEVEEALTRLIAFGEWRLVETDLGQHFGVSRTVVREVLARLQSRGLVVNEGKGWVAPELSQTRVRELYEVRSLLEPAALMDVGGSPPEQLVGQMIADLHSVMNNSSGAPTLDKLEADLHLGLLGRCRNSALKKAMTEAQSLLLAHRFFYQHTADIFPVEPFLDEHLLVLDALRTGAISDACKGLRQHLLSSSDRAAARISNLRDTFRDTPPKYLEPIDQLS</sequence>
<dbReference type="PANTHER" id="PTHR43537">
    <property type="entry name" value="TRANSCRIPTIONAL REGULATOR, GNTR FAMILY"/>
    <property type="match status" value="1"/>
</dbReference>
<dbReference type="InterPro" id="IPR036388">
    <property type="entry name" value="WH-like_DNA-bd_sf"/>
</dbReference>
<dbReference type="CDD" id="cd07377">
    <property type="entry name" value="WHTH_GntR"/>
    <property type="match status" value="1"/>
</dbReference>
<evidence type="ECO:0000313" key="5">
    <source>
        <dbReference type="EMBL" id="MEV8468743.1"/>
    </source>
</evidence>
<accession>A0ABV3LB70</accession>
<feature type="domain" description="HTH gntR-type" evidence="4">
    <location>
        <begin position="3"/>
        <end position="72"/>
    </location>
</feature>
<dbReference type="PROSITE" id="PS50949">
    <property type="entry name" value="HTH_GNTR"/>
    <property type="match status" value="2"/>
</dbReference>
<dbReference type="SUPFAM" id="SSF48008">
    <property type="entry name" value="GntR ligand-binding domain-like"/>
    <property type="match status" value="1"/>
</dbReference>
<evidence type="ECO:0000256" key="3">
    <source>
        <dbReference type="ARBA" id="ARBA00023163"/>
    </source>
</evidence>
<comment type="caution">
    <text evidence="5">The sequence shown here is derived from an EMBL/GenBank/DDBJ whole genome shotgun (WGS) entry which is preliminary data.</text>
</comment>
<organism evidence="5 6">
    <name type="scientific">Meridianimarinicoccus marinus</name>
    <dbReference type="NCBI Taxonomy" id="3231483"/>
    <lineage>
        <taxon>Bacteria</taxon>
        <taxon>Pseudomonadati</taxon>
        <taxon>Pseudomonadota</taxon>
        <taxon>Alphaproteobacteria</taxon>
        <taxon>Rhodobacterales</taxon>
        <taxon>Paracoccaceae</taxon>
        <taxon>Meridianimarinicoccus</taxon>
    </lineage>
</organism>
<dbReference type="Proteomes" id="UP001553161">
    <property type="component" value="Unassembled WGS sequence"/>
</dbReference>
<dbReference type="InterPro" id="IPR000524">
    <property type="entry name" value="Tscrpt_reg_HTH_GntR"/>
</dbReference>
<dbReference type="SMART" id="SM00895">
    <property type="entry name" value="FCD"/>
    <property type="match status" value="1"/>
</dbReference>
<keyword evidence="2" id="KW-0238">DNA-binding</keyword>
<reference evidence="5 6" key="1">
    <citation type="submission" date="2024-07" db="EMBL/GenBank/DDBJ databases">
        <authorList>
            <person name="Kang M."/>
        </authorList>
    </citation>
    <scope>NUCLEOTIDE SEQUENCE [LARGE SCALE GENOMIC DNA]</scope>
    <source>
        <strain evidence="5 6">DFM31</strain>
    </source>
</reference>
<feature type="domain" description="HTH gntR-type" evidence="4">
    <location>
        <begin position="93"/>
        <end position="159"/>
    </location>
</feature>
<dbReference type="PANTHER" id="PTHR43537:SF5">
    <property type="entry name" value="UXU OPERON TRANSCRIPTIONAL REGULATOR"/>
    <property type="match status" value="1"/>
</dbReference>
<keyword evidence="1" id="KW-0805">Transcription regulation</keyword>